<dbReference type="Proteomes" id="UP000635384">
    <property type="component" value="Unassembled WGS sequence"/>
</dbReference>
<dbReference type="Pfam" id="PF19798">
    <property type="entry name" value="Sulfotransfer_5"/>
    <property type="match status" value="1"/>
</dbReference>
<dbReference type="InterPro" id="IPR050571">
    <property type="entry name" value="Class-IV_PLP-Dep_Aminotrnsfr"/>
</dbReference>
<organism evidence="3 4">
    <name type="scientific">Erythrobacter rubeus</name>
    <dbReference type="NCBI Taxonomy" id="2760803"/>
    <lineage>
        <taxon>Bacteria</taxon>
        <taxon>Pseudomonadati</taxon>
        <taxon>Pseudomonadota</taxon>
        <taxon>Alphaproteobacteria</taxon>
        <taxon>Sphingomonadales</taxon>
        <taxon>Erythrobacteraceae</taxon>
        <taxon>Erythrobacter/Porphyrobacter group</taxon>
        <taxon>Erythrobacter</taxon>
    </lineage>
</organism>
<name>A0ABR8KNB7_9SPHN</name>
<dbReference type="SUPFAM" id="SSF52540">
    <property type="entry name" value="P-loop containing nucleoside triphosphate hydrolases"/>
    <property type="match status" value="1"/>
</dbReference>
<evidence type="ECO:0000313" key="4">
    <source>
        <dbReference type="Proteomes" id="UP000635384"/>
    </source>
</evidence>
<protein>
    <submittedName>
        <fullName evidence="3">HAD family hydrolase</fullName>
    </submittedName>
</protein>
<sequence length="234" mass="26047">MWSGPRNISTAMMRSFGARSDCAVSDEPFYGAFLKHSGEPHPMAAETIADMDCDWRSIVETQSGDAPENQPVWYQKHMPHHMIGPVSIADFPEHRHAFLIRAPEGVVASYRAKNELRRPEMLGFAKLREYFDFETERAGAPAPVVDSDDILRDSHRTLSRLCSVLGISWDPAMLSWEKGPHEDDGVWGAHWYDKVNASTGFGSASGPLPELEGEYAEVAEACRGDYEALKAHAI</sequence>
<dbReference type="InterPro" id="IPR027417">
    <property type="entry name" value="P-loop_NTPase"/>
</dbReference>
<comment type="caution">
    <text evidence="3">The sequence shown here is derived from an EMBL/GenBank/DDBJ whole genome shotgun (WGS) entry which is preliminary data.</text>
</comment>
<keyword evidence="3" id="KW-0378">Hydrolase</keyword>
<keyword evidence="2" id="KW-0028">Amino-acid biosynthesis</keyword>
<keyword evidence="2" id="KW-0100">Branched-chain amino acid biosynthesis</keyword>
<accession>A0ABR8KNB7</accession>
<dbReference type="PANTHER" id="PTHR42743:SF11">
    <property type="entry name" value="AMINODEOXYCHORISMATE LYASE"/>
    <property type="match status" value="1"/>
</dbReference>
<proteinExistence type="inferred from homology"/>
<evidence type="ECO:0000256" key="1">
    <source>
        <dbReference type="ARBA" id="ARBA00009320"/>
    </source>
</evidence>
<comment type="similarity">
    <text evidence="1">Belongs to the class-IV pyridoxal-phosphate-dependent aminotransferase family.</text>
</comment>
<evidence type="ECO:0000256" key="2">
    <source>
        <dbReference type="ARBA" id="ARBA00023304"/>
    </source>
</evidence>
<dbReference type="GO" id="GO:0016787">
    <property type="term" value="F:hydrolase activity"/>
    <property type="evidence" value="ECO:0007669"/>
    <property type="project" value="UniProtKB-KW"/>
</dbReference>
<reference evidence="3 4" key="1">
    <citation type="submission" date="2020-09" db="EMBL/GenBank/DDBJ databases">
        <authorList>
            <person name="Yoon J.-W."/>
        </authorList>
    </citation>
    <scope>NUCLEOTIDE SEQUENCE [LARGE SCALE GENOMIC DNA]</scope>
    <source>
        <strain evidence="3 4">KMU-140</strain>
    </source>
</reference>
<keyword evidence="4" id="KW-1185">Reference proteome</keyword>
<dbReference type="PANTHER" id="PTHR42743">
    <property type="entry name" value="AMINO-ACID AMINOTRANSFERASE"/>
    <property type="match status" value="1"/>
</dbReference>
<gene>
    <name evidence="3" type="ORF">IB285_07600</name>
</gene>
<dbReference type="EMBL" id="JACXLC010000001">
    <property type="protein sequence ID" value="MBD2842121.1"/>
    <property type="molecule type" value="Genomic_DNA"/>
</dbReference>
<evidence type="ECO:0000313" key="3">
    <source>
        <dbReference type="EMBL" id="MBD2842121.1"/>
    </source>
</evidence>
<dbReference type="Gene3D" id="3.40.50.300">
    <property type="entry name" value="P-loop containing nucleotide triphosphate hydrolases"/>
    <property type="match status" value="1"/>
</dbReference>